<dbReference type="OrthoDB" id="6123450at2759"/>
<comment type="similarity">
    <text evidence="2">Belongs to the disproportionating enzyme family.</text>
</comment>
<evidence type="ECO:0000256" key="7">
    <source>
        <dbReference type="ARBA" id="ARBA00031423"/>
    </source>
</evidence>
<proteinExistence type="inferred from homology"/>
<evidence type="ECO:0000256" key="5">
    <source>
        <dbReference type="ARBA" id="ARBA00022679"/>
    </source>
</evidence>
<organism evidence="9 12">
    <name type="scientific">Adineta steineri</name>
    <dbReference type="NCBI Taxonomy" id="433720"/>
    <lineage>
        <taxon>Eukaryota</taxon>
        <taxon>Metazoa</taxon>
        <taxon>Spiralia</taxon>
        <taxon>Gnathifera</taxon>
        <taxon>Rotifera</taxon>
        <taxon>Eurotatoria</taxon>
        <taxon>Bdelloidea</taxon>
        <taxon>Adinetida</taxon>
        <taxon>Adinetidae</taxon>
        <taxon>Adineta</taxon>
    </lineage>
</organism>
<dbReference type="EMBL" id="CAJNOI010000021">
    <property type="protein sequence ID" value="CAF0839248.1"/>
    <property type="molecule type" value="Genomic_DNA"/>
</dbReference>
<evidence type="ECO:0000313" key="11">
    <source>
        <dbReference type="Proteomes" id="UP000663832"/>
    </source>
</evidence>
<dbReference type="GO" id="GO:0005975">
    <property type="term" value="P:carbohydrate metabolic process"/>
    <property type="evidence" value="ECO:0007669"/>
    <property type="project" value="InterPro"/>
</dbReference>
<evidence type="ECO:0000256" key="2">
    <source>
        <dbReference type="ARBA" id="ARBA00005684"/>
    </source>
</evidence>
<dbReference type="PANTHER" id="PTHR32438">
    <property type="entry name" value="4-ALPHA-GLUCANOTRANSFERASE DPE1, CHLOROPLASTIC/AMYLOPLASTIC"/>
    <property type="match status" value="1"/>
</dbReference>
<accession>A0A813VD52</accession>
<protein>
    <recommendedName>
        <fullName evidence="3">4-alpha-glucanotransferase</fullName>
        <ecNumber evidence="3">2.4.1.25</ecNumber>
    </recommendedName>
    <alternativeName>
        <fullName evidence="7">Amylomaltase</fullName>
    </alternativeName>
    <alternativeName>
        <fullName evidence="8">Disproportionating enzyme</fullName>
    </alternativeName>
</protein>
<dbReference type="Proteomes" id="UP000663832">
    <property type="component" value="Unassembled WGS sequence"/>
</dbReference>
<evidence type="ECO:0000256" key="6">
    <source>
        <dbReference type="ARBA" id="ARBA00023277"/>
    </source>
</evidence>
<dbReference type="PANTHER" id="PTHR32438:SF5">
    <property type="entry name" value="4-ALPHA-GLUCANOTRANSFERASE DPE1, CHLOROPLASTIC_AMYLOPLASTIC"/>
    <property type="match status" value="1"/>
</dbReference>
<dbReference type="EC" id="2.4.1.25" evidence="3"/>
<dbReference type="GO" id="GO:0004134">
    <property type="term" value="F:4-alpha-glucanotransferase activity"/>
    <property type="evidence" value="ECO:0007669"/>
    <property type="project" value="UniProtKB-EC"/>
</dbReference>
<dbReference type="SUPFAM" id="SSF51445">
    <property type="entry name" value="(Trans)glycosidases"/>
    <property type="match status" value="1"/>
</dbReference>
<comment type="catalytic activity">
    <reaction evidence="1">
        <text>Transfers a segment of a (1-&gt;4)-alpha-D-glucan to a new position in an acceptor, which may be glucose or a (1-&gt;4)-alpha-D-glucan.</text>
        <dbReference type="EC" id="2.4.1.25"/>
    </reaction>
</comment>
<name>A0A813VD52_9BILA</name>
<dbReference type="NCBIfam" id="NF011080">
    <property type="entry name" value="PRK14508.1-3"/>
    <property type="match status" value="1"/>
</dbReference>
<evidence type="ECO:0000256" key="8">
    <source>
        <dbReference type="ARBA" id="ARBA00031501"/>
    </source>
</evidence>
<evidence type="ECO:0000313" key="10">
    <source>
        <dbReference type="EMBL" id="CAF1124250.1"/>
    </source>
</evidence>
<dbReference type="EMBL" id="CAJNOM010000139">
    <property type="protein sequence ID" value="CAF1124250.1"/>
    <property type="molecule type" value="Genomic_DNA"/>
</dbReference>
<evidence type="ECO:0000256" key="4">
    <source>
        <dbReference type="ARBA" id="ARBA00022676"/>
    </source>
</evidence>
<evidence type="ECO:0000256" key="1">
    <source>
        <dbReference type="ARBA" id="ARBA00000439"/>
    </source>
</evidence>
<keyword evidence="4" id="KW-0328">Glycosyltransferase</keyword>
<evidence type="ECO:0000313" key="12">
    <source>
        <dbReference type="Proteomes" id="UP000663877"/>
    </source>
</evidence>
<keyword evidence="6" id="KW-0119">Carbohydrate metabolism</keyword>
<sequence length="534" mass="62991">MNGERASGILLHITSLPSPYGIGDFGPEAYKFIDFLHETNQKLWQILPLTPTEKCSPYSSVSAFAGNPLLISPDKLYDMKLLTKEDLIIPSTFQLNDQYVKFKQVTEYKHTILKKAFENFQKQQQKQVDDLLKEFLQSEHDWLDDYSLYMTIKEQQNKKSWSEWPHELKFYQKNKLQQIRETKQDFIQYYIFIQYIFHEQWKKLKTYANQLNIKLIGDMPIYVDYNSVDVWANTKIFQLDNDTLLPSVVSGYPPDDCSTNGQNWNTPIYNWNDNLKKSAVFNWWIKRLEKTLQIVDIVRIDHFRGLESYWSIPVDENHVPLQPKDGQWVKAPGTEFFNAIFDALGKDLPLIVEDLGNITKEIIELRDQFNLTGIRILQFAFTFQPDNLHLPHNYLPNCTAYTGTHDSLTVVGWWIHHALKDEKKNFLEYINIPIMHDADDHDKLGNQDIVISYLDKHINWYLIQMVLGTVANRTIIEFQDVLGLGNDCRMNDPSLSSNPDYDGPQNWTWRFTWSMLHEKFRTKLKFFTNIYNRK</sequence>
<dbReference type="AlphaFoldDB" id="A0A813VD52"/>
<dbReference type="Gene3D" id="3.20.20.80">
    <property type="entry name" value="Glycosidases"/>
    <property type="match status" value="1"/>
</dbReference>
<keyword evidence="11" id="KW-1185">Reference proteome</keyword>
<dbReference type="Proteomes" id="UP000663877">
    <property type="component" value="Unassembled WGS sequence"/>
</dbReference>
<gene>
    <name evidence="9" type="ORF">BJG266_LOCUS7222</name>
    <name evidence="10" type="ORF">QVE165_LOCUS21569</name>
</gene>
<reference evidence="9" key="1">
    <citation type="submission" date="2021-02" db="EMBL/GenBank/DDBJ databases">
        <authorList>
            <person name="Nowell W R."/>
        </authorList>
    </citation>
    <scope>NUCLEOTIDE SEQUENCE</scope>
</reference>
<dbReference type="InterPro" id="IPR017853">
    <property type="entry name" value="GH"/>
</dbReference>
<evidence type="ECO:0000256" key="3">
    <source>
        <dbReference type="ARBA" id="ARBA00012560"/>
    </source>
</evidence>
<evidence type="ECO:0000313" key="9">
    <source>
        <dbReference type="EMBL" id="CAF0839248.1"/>
    </source>
</evidence>
<comment type="caution">
    <text evidence="9">The sequence shown here is derived from an EMBL/GenBank/DDBJ whole genome shotgun (WGS) entry which is preliminary data.</text>
</comment>
<dbReference type="InterPro" id="IPR003385">
    <property type="entry name" value="Glyco_hydro_77"/>
</dbReference>
<keyword evidence="5" id="KW-0808">Transferase</keyword>
<dbReference type="NCBIfam" id="TIGR00217">
    <property type="entry name" value="malQ"/>
    <property type="match status" value="1"/>
</dbReference>
<dbReference type="Pfam" id="PF02446">
    <property type="entry name" value="Glyco_hydro_77"/>
    <property type="match status" value="1"/>
</dbReference>